<organism evidence="2 3">
    <name type="scientific">Microvenator marinus</name>
    <dbReference type="NCBI Taxonomy" id="2600177"/>
    <lineage>
        <taxon>Bacteria</taxon>
        <taxon>Deltaproteobacteria</taxon>
        <taxon>Bradymonadales</taxon>
        <taxon>Microvenatoraceae</taxon>
        <taxon>Microvenator</taxon>
    </lineage>
</organism>
<accession>A0A5B8Y3W2</accession>
<dbReference type="REBASE" id="362451">
    <property type="entry name" value="BbaV1718McrBCP"/>
</dbReference>
<name>A0A5B8Y3W2_9DELT</name>
<reference evidence="2 3" key="1">
    <citation type="submission" date="2019-08" db="EMBL/GenBank/DDBJ databases">
        <authorList>
            <person name="Liang Q."/>
        </authorList>
    </citation>
    <scope>NUCLEOTIDE SEQUENCE [LARGE SCALE GENOMIC DNA]</scope>
    <source>
        <strain evidence="2 3">V1718</strain>
    </source>
</reference>
<dbReference type="AlphaFoldDB" id="A0A5B8Y3W2"/>
<dbReference type="OrthoDB" id="9781481at2"/>
<dbReference type="InterPro" id="IPR011704">
    <property type="entry name" value="ATPase_dyneun-rel_AAA"/>
</dbReference>
<gene>
    <name evidence="2" type="ORF">FRD01_22605</name>
</gene>
<dbReference type="SMART" id="SM00382">
    <property type="entry name" value="AAA"/>
    <property type="match status" value="1"/>
</dbReference>
<evidence type="ECO:0000313" key="3">
    <source>
        <dbReference type="Proteomes" id="UP000321595"/>
    </source>
</evidence>
<dbReference type="EMBL" id="CP042467">
    <property type="protein sequence ID" value="QED30389.1"/>
    <property type="molecule type" value="Genomic_DNA"/>
</dbReference>
<dbReference type="InterPro" id="IPR003593">
    <property type="entry name" value="AAA+_ATPase"/>
</dbReference>
<dbReference type="InterPro" id="IPR027417">
    <property type="entry name" value="P-loop_NTPase"/>
</dbReference>
<dbReference type="KEGG" id="bbae:FRD01_22605"/>
<evidence type="ECO:0000259" key="1">
    <source>
        <dbReference type="SMART" id="SM00382"/>
    </source>
</evidence>
<dbReference type="Gene3D" id="3.40.50.300">
    <property type="entry name" value="P-loop containing nucleotide triphosphate hydrolases"/>
    <property type="match status" value="1"/>
</dbReference>
<dbReference type="GO" id="GO:0016887">
    <property type="term" value="F:ATP hydrolysis activity"/>
    <property type="evidence" value="ECO:0007669"/>
    <property type="project" value="InterPro"/>
</dbReference>
<dbReference type="Proteomes" id="UP000321595">
    <property type="component" value="Chromosome"/>
</dbReference>
<proteinExistence type="predicted"/>
<dbReference type="InterPro" id="IPR052934">
    <property type="entry name" value="Methyl-DNA_Rec/Restrict_Enz"/>
</dbReference>
<dbReference type="PANTHER" id="PTHR37291">
    <property type="entry name" value="5-METHYLCYTOSINE-SPECIFIC RESTRICTION ENZYME B"/>
    <property type="match status" value="1"/>
</dbReference>
<dbReference type="PANTHER" id="PTHR37291:SF1">
    <property type="entry name" value="TYPE IV METHYL-DIRECTED RESTRICTION ENZYME ECOKMCRB SUBUNIT"/>
    <property type="match status" value="1"/>
</dbReference>
<evidence type="ECO:0000313" key="2">
    <source>
        <dbReference type="EMBL" id="QED30389.1"/>
    </source>
</evidence>
<dbReference type="Pfam" id="PF07728">
    <property type="entry name" value="AAA_5"/>
    <property type="match status" value="1"/>
</dbReference>
<keyword evidence="3" id="KW-1185">Reference proteome</keyword>
<sequence length="476" mass="54605">MTWENRYRIGKALAEVLEVPGAPPKGFTGVPCLNNQNTYFFPFAHDRPDDHIDKLWHVFECGLAFADSEGTQGREEFIRAFDEAKKLKFVHWNLTFGLYWARPWFFVGLDSPNREFLSKVFRIPLKKVPSGKEYVELLEKLKGYFVMEGCPVDSFPALAMGGDFKPFPPISTQPERDKVVVMVEYAAQDILDEGCFLPLEQIEKLLKRVRSKKNLILQGPPGTGKTWLARRLGYALVGEREEAKVKSVQFHPNLSYEDFVRGYRPSGEGKLVTADGIFINMVNTALADPESNYVLVIEEINRGNPAQIFGELLTLLEDSKRHESEAIELTYADQNGERRVYVPENLYVIGTMNLADRSLALVDLALRRRFAFADLKPELGSQWRAWVQAMGLSEPIVEEIARRMSDLNQMIEDDTRLGKQFRVGHSYVTPSVELSHESWTWFQDVVEHEIAPLLEEYWFDSPKDFKVAVERLKQPF</sequence>
<dbReference type="GO" id="GO:0005524">
    <property type="term" value="F:ATP binding"/>
    <property type="evidence" value="ECO:0007669"/>
    <property type="project" value="InterPro"/>
</dbReference>
<feature type="domain" description="AAA+ ATPase" evidence="1">
    <location>
        <begin position="211"/>
        <end position="376"/>
    </location>
</feature>
<protein>
    <submittedName>
        <fullName evidence="2">AAA family ATPase</fullName>
    </submittedName>
</protein>
<dbReference type="SUPFAM" id="SSF52540">
    <property type="entry name" value="P-loop containing nucleoside triphosphate hydrolases"/>
    <property type="match status" value="1"/>
</dbReference>
<dbReference type="CDD" id="cd00009">
    <property type="entry name" value="AAA"/>
    <property type="match status" value="1"/>
</dbReference>